<accession>A0A1Z4N818</accession>
<feature type="domain" description="Glycosyltransferase subfamily 4-like N-terminal" evidence="2">
    <location>
        <begin position="24"/>
        <end position="190"/>
    </location>
</feature>
<dbReference type="InterPro" id="IPR050194">
    <property type="entry name" value="Glycosyltransferase_grp1"/>
</dbReference>
<dbReference type="Pfam" id="PF00534">
    <property type="entry name" value="Glycos_transf_1"/>
    <property type="match status" value="1"/>
</dbReference>
<evidence type="ECO:0000313" key="3">
    <source>
        <dbReference type="EMBL" id="BAZ01869.1"/>
    </source>
</evidence>
<dbReference type="GO" id="GO:0016758">
    <property type="term" value="F:hexosyltransferase activity"/>
    <property type="evidence" value="ECO:0007669"/>
    <property type="project" value="TreeGrafter"/>
</dbReference>
<keyword evidence="3" id="KW-0808">Transferase</keyword>
<dbReference type="Gene3D" id="3.40.50.2000">
    <property type="entry name" value="Glycogen Phosphorylase B"/>
    <property type="match status" value="2"/>
</dbReference>
<evidence type="ECO:0000259" key="2">
    <source>
        <dbReference type="Pfam" id="PF13439"/>
    </source>
</evidence>
<dbReference type="EMBL" id="AP018248">
    <property type="protein sequence ID" value="BAZ01869.1"/>
    <property type="molecule type" value="Genomic_DNA"/>
</dbReference>
<dbReference type="PANTHER" id="PTHR45947">
    <property type="entry name" value="SULFOQUINOVOSYL TRANSFERASE SQD2"/>
    <property type="match status" value="1"/>
</dbReference>
<dbReference type="KEGG" id="ttq:NIES37_58760"/>
<dbReference type="SUPFAM" id="SSF53756">
    <property type="entry name" value="UDP-Glycosyltransferase/glycogen phosphorylase"/>
    <property type="match status" value="1"/>
</dbReference>
<dbReference type="Proteomes" id="UP000218785">
    <property type="component" value="Chromosome"/>
</dbReference>
<keyword evidence="4" id="KW-1185">Reference proteome</keyword>
<dbReference type="AlphaFoldDB" id="A0A1Z4N818"/>
<dbReference type="Pfam" id="PF13439">
    <property type="entry name" value="Glyco_transf_4"/>
    <property type="match status" value="1"/>
</dbReference>
<dbReference type="PANTHER" id="PTHR45947:SF3">
    <property type="entry name" value="SULFOQUINOVOSYL TRANSFERASE SQD2"/>
    <property type="match status" value="1"/>
</dbReference>
<sequence>MSTNATLVDQISVCQVVASINENVGGPAYSVTNLAQALYQHNINSHLFTLDYQCHGKQILTTEVQVHSQKASKVAKYFRGFQPQASNYLFNLAAKDLDIIHNHGLWMFPNLYARQAAVINKINLVISPRGMLEPWSLNNSWYKKWLAWILYEKENLNCATAFHATSAEEVNSIRKLGYRQPIALIPNGINIPSLEEEFSRQILIDIFPKLADKKWLLFLSRVHPKKGLNHLIDVWQSLVNQFPDWHLIIAGPDLIGYQEKLELQVEQLNLKKKVTFTGMLSGQHKFSALSNADVFVLPTHSENFGIAVAESLAYGVPVITTKGAPWEDLQHYGCGWWIEDNQQALKVALVDAMQMSERQRQVMGLKGRDLVQAKYSWNSIAQEMANVYQWILGGGEPPTCVQLYNS</sequence>
<dbReference type="InterPro" id="IPR028098">
    <property type="entry name" value="Glyco_trans_4-like_N"/>
</dbReference>
<gene>
    <name evidence="3" type="ORF">NIES37_58760</name>
</gene>
<evidence type="ECO:0000313" key="4">
    <source>
        <dbReference type="Proteomes" id="UP000218785"/>
    </source>
</evidence>
<feature type="domain" description="Glycosyl transferase family 1" evidence="1">
    <location>
        <begin position="207"/>
        <end position="360"/>
    </location>
</feature>
<evidence type="ECO:0000259" key="1">
    <source>
        <dbReference type="Pfam" id="PF00534"/>
    </source>
</evidence>
<organism evidence="3 4">
    <name type="scientific">Tolypothrix tenuis PCC 7101</name>
    <dbReference type="NCBI Taxonomy" id="231146"/>
    <lineage>
        <taxon>Bacteria</taxon>
        <taxon>Bacillati</taxon>
        <taxon>Cyanobacteriota</taxon>
        <taxon>Cyanophyceae</taxon>
        <taxon>Nostocales</taxon>
        <taxon>Tolypothrichaceae</taxon>
        <taxon>Tolypothrix</taxon>
    </lineage>
</organism>
<proteinExistence type="predicted"/>
<name>A0A1Z4N818_9CYAN</name>
<dbReference type="RefSeq" id="WP_096581702.1">
    <property type="nucleotide sequence ID" value="NZ_CAWNJS010000001.1"/>
</dbReference>
<dbReference type="InterPro" id="IPR001296">
    <property type="entry name" value="Glyco_trans_1"/>
</dbReference>
<reference evidence="3 4" key="1">
    <citation type="submission" date="2017-06" db="EMBL/GenBank/DDBJ databases">
        <title>Genome sequencing of cyanobaciteial culture collection at National Institute for Environmental Studies (NIES).</title>
        <authorList>
            <person name="Hirose Y."/>
            <person name="Shimura Y."/>
            <person name="Fujisawa T."/>
            <person name="Nakamura Y."/>
            <person name="Kawachi M."/>
        </authorList>
    </citation>
    <scope>NUCLEOTIDE SEQUENCE [LARGE SCALE GENOMIC DNA]</scope>
    <source>
        <strain evidence="3 4">NIES-37</strain>
    </source>
</reference>
<protein>
    <submittedName>
        <fullName evidence="3">Putative glycosyltransferase</fullName>
    </submittedName>
</protein>